<dbReference type="Gene3D" id="3.40.50.300">
    <property type="entry name" value="P-loop containing nucleotide triphosphate hydrolases"/>
    <property type="match status" value="1"/>
</dbReference>
<dbReference type="GO" id="GO:0016887">
    <property type="term" value="F:ATP hydrolysis activity"/>
    <property type="evidence" value="ECO:0007669"/>
    <property type="project" value="InterPro"/>
</dbReference>
<evidence type="ECO:0000313" key="4">
    <source>
        <dbReference type="EMBL" id="QDT61278.1"/>
    </source>
</evidence>
<dbReference type="RefSeq" id="WP_419187550.1">
    <property type="nucleotide sequence ID" value="NZ_CP036272.1"/>
</dbReference>
<evidence type="ECO:0000313" key="5">
    <source>
        <dbReference type="Proteomes" id="UP000315003"/>
    </source>
</evidence>
<name>A0A517SYQ5_9BACT</name>
<evidence type="ECO:0000259" key="3">
    <source>
        <dbReference type="PROSITE" id="PS50893"/>
    </source>
</evidence>
<dbReference type="AlphaFoldDB" id="A0A517SYQ5"/>
<organism evidence="4 5">
    <name type="scientific">Stieleria bergensis</name>
    <dbReference type="NCBI Taxonomy" id="2528025"/>
    <lineage>
        <taxon>Bacteria</taxon>
        <taxon>Pseudomonadati</taxon>
        <taxon>Planctomycetota</taxon>
        <taxon>Planctomycetia</taxon>
        <taxon>Pirellulales</taxon>
        <taxon>Pirellulaceae</taxon>
        <taxon>Stieleria</taxon>
    </lineage>
</organism>
<sequence>MTLDIELVHASLLVRRVGDQTLLNQASLRLCAGDRVALVGNSGSGKSLFLRSLAMLEPIDDGQIGWRGHVIAPATAPRYRSRVIYVHQQAADYGGTVEQVLHRPFELAVHRERQFDRDWLVARLETVGRSASFLEKDHQRLSGGERQLVACLRAIQLQPEVLLLDEPTAALDQTAALQVEALVSQWLGESQGHESAMVWVSHDHDQAVRVSNVIYQMQAGELGTFTEQVKEKR</sequence>
<dbReference type="PROSITE" id="PS50893">
    <property type="entry name" value="ABC_TRANSPORTER_2"/>
    <property type="match status" value="1"/>
</dbReference>
<feature type="domain" description="ABC transporter" evidence="3">
    <location>
        <begin position="8"/>
        <end position="231"/>
    </location>
</feature>
<dbReference type="PANTHER" id="PTHR43119:SF1">
    <property type="entry name" value="ABC TRANSPORTER DOMAIN-CONTAINING PROTEIN"/>
    <property type="match status" value="1"/>
</dbReference>
<keyword evidence="1" id="KW-0547">Nucleotide-binding</keyword>
<dbReference type="GO" id="GO:0005524">
    <property type="term" value="F:ATP binding"/>
    <property type="evidence" value="ECO:0007669"/>
    <property type="project" value="UniProtKB-KW"/>
</dbReference>
<dbReference type="Pfam" id="PF00005">
    <property type="entry name" value="ABC_tran"/>
    <property type="match status" value="1"/>
</dbReference>
<keyword evidence="2 4" id="KW-0067">ATP-binding</keyword>
<gene>
    <name evidence="4" type="primary">ybbL</name>
    <name evidence="4" type="ORF">SV7mr_38130</name>
</gene>
<dbReference type="InterPro" id="IPR003593">
    <property type="entry name" value="AAA+_ATPase"/>
</dbReference>
<reference evidence="4 5" key="1">
    <citation type="submission" date="2019-02" db="EMBL/GenBank/DDBJ databases">
        <title>Deep-cultivation of Planctomycetes and their phenomic and genomic characterization uncovers novel biology.</title>
        <authorList>
            <person name="Wiegand S."/>
            <person name="Jogler M."/>
            <person name="Boedeker C."/>
            <person name="Pinto D."/>
            <person name="Vollmers J."/>
            <person name="Rivas-Marin E."/>
            <person name="Kohn T."/>
            <person name="Peeters S.H."/>
            <person name="Heuer A."/>
            <person name="Rast P."/>
            <person name="Oberbeckmann S."/>
            <person name="Bunk B."/>
            <person name="Jeske O."/>
            <person name="Meyerdierks A."/>
            <person name="Storesund J.E."/>
            <person name="Kallscheuer N."/>
            <person name="Luecker S."/>
            <person name="Lage O.M."/>
            <person name="Pohl T."/>
            <person name="Merkel B.J."/>
            <person name="Hornburger P."/>
            <person name="Mueller R.-W."/>
            <person name="Bruemmer F."/>
            <person name="Labrenz M."/>
            <person name="Spormann A.M."/>
            <person name="Op den Camp H."/>
            <person name="Overmann J."/>
            <person name="Amann R."/>
            <person name="Jetten M.S.M."/>
            <person name="Mascher T."/>
            <person name="Medema M.H."/>
            <person name="Devos D.P."/>
            <person name="Kaster A.-K."/>
            <person name="Ovreas L."/>
            <person name="Rohde M."/>
            <person name="Galperin M.Y."/>
            <person name="Jogler C."/>
        </authorList>
    </citation>
    <scope>NUCLEOTIDE SEQUENCE [LARGE SCALE GENOMIC DNA]</scope>
    <source>
        <strain evidence="4 5">SV_7m_r</strain>
    </source>
</reference>
<evidence type="ECO:0000256" key="2">
    <source>
        <dbReference type="ARBA" id="ARBA00022840"/>
    </source>
</evidence>
<dbReference type="EMBL" id="CP036272">
    <property type="protein sequence ID" value="QDT61278.1"/>
    <property type="molecule type" value="Genomic_DNA"/>
</dbReference>
<proteinExistence type="predicted"/>
<dbReference type="CDD" id="cd00267">
    <property type="entry name" value="ABC_ATPase"/>
    <property type="match status" value="1"/>
</dbReference>
<dbReference type="SUPFAM" id="SSF52540">
    <property type="entry name" value="P-loop containing nucleoside triphosphate hydrolases"/>
    <property type="match status" value="1"/>
</dbReference>
<protein>
    <submittedName>
        <fullName evidence="4">Putative ABC transporter ATP-binding protein YbbL</fullName>
    </submittedName>
</protein>
<dbReference type="Proteomes" id="UP000315003">
    <property type="component" value="Chromosome"/>
</dbReference>
<accession>A0A517SYQ5</accession>
<dbReference type="InterPro" id="IPR003439">
    <property type="entry name" value="ABC_transporter-like_ATP-bd"/>
</dbReference>
<keyword evidence="5" id="KW-1185">Reference proteome</keyword>
<dbReference type="SMART" id="SM00382">
    <property type="entry name" value="AAA"/>
    <property type="match status" value="1"/>
</dbReference>
<evidence type="ECO:0000256" key="1">
    <source>
        <dbReference type="ARBA" id="ARBA00022741"/>
    </source>
</evidence>
<dbReference type="PANTHER" id="PTHR43119">
    <property type="entry name" value="ABC TRANSPORT PROTEIN ATP-BINDING COMPONENT-RELATED"/>
    <property type="match status" value="1"/>
</dbReference>
<dbReference type="InterPro" id="IPR027417">
    <property type="entry name" value="P-loop_NTPase"/>
</dbReference>